<feature type="signal peptide" evidence="1">
    <location>
        <begin position="1"/>
        <end position="16"/>
    </location>
</feature>
<name>A0ABW9UU48_9SPHN</name>
<reference evidence="3 4" key="1">
    <citation type="submission" date="2019-12" db="EMBL/GenBank/DDBJ databases">
        <title>Genomic-based taxomic classification of the family Erythrobacteraceae.</title>
        <authorList>
            <person name="Xu L."/>
        </authorList>
    </citation>
    <scope>NUCLEOTIDE SEQUENCE [LARGE SCALE GENOMIC DNA]</scope>
    <source>
        <strain evidence="3 4">H32</strain>
    </source>
</reference>
<dbReference type="InterPro" id="IPR050902">
    <property type="entry name" value="ABC_Transporter_SBP"/>
</dbReference>
<dbReference type="RefSeq" id="WP_160733020.1">
    <property type="nucleotide sequence ID" value="NZ_WTYO01000002.1"/>
</dbReference>
<evidence type="ECO:0000313" key="4">
    <source>
        <dbReference type="Proteomes" id="UP000444401"/>
    </source>
</evidence>
<organism evidence="3 4">
    <name type="scientific">Pelagerythrobacter marinus</name>
    <dbReference type="NCBI Taxonomy" id="538382"/>
    <lineage>
        <taxon>Bacteria</taxon>
        <taxon>Pseudomonadati</taxon>
        <taxon>Pseudomonadota</taxon>
        <taxon>Alphaproteobacteria</taxon>
        <taxon>Sphingomonadales</taxon>
        <taxon>Erythrobacteraceae</taxon>
        <taxon>Pelagerythrobacter</taxon>
    </lineage>
</organism>
<dbReference type="EMBL" id="WTYO01000002">
    <property type="protein sequence ID" value="MXO68381.1"/>
    <property type="molecule type" value="Genomic_DNA"/>
</dbReference>
<accession>A0ABW9UU48</accession>
<dbReference type="Gene3D" id="3.40.50.1980">
    <property type="entry name" value="Nitrogenase molybdenum iron protein domain"/>
    <property type="match status" value="2"/>
</dbReference>
<keyword evidence="1" id="KW-0732">Signal</keyword>
<evidence type="ECO:0000259" key="2">
    <source>
        <dbReference type="PROSITE" id="PS50983"/>
    </source>
</evidence>
<dbReference type="PANTHER" id="PTHR30535:SF34">
    <property type="entry name" value="MOLYBDATE-BINDING PROTEIN MOLA"/>
    <property type="match status" value="1"/>
</dbReference>
<dbReference type="Pfam" id="PF01497">
    <property type="entry name" value="Peripla_BP_2"/>
    <property type="match status" value="1"/>
</dbReference>
<dbReference type="InterPro" id="IPR002491">
    <property type="entry name" value="ABC_transptr_periplasmic_BD"/>
</dbReference>
<dbReference type="PROSITE" id="PS50983">
    <property type="entry name" value="FE_B12_PBP"/>
    <property type="match status" value="1"/>
</dbReference>
<protein>
    <submittedName>
        <fullName evidence="3">ABC transporter substrate-binding protein</fullName>
    </submittedName>
</protein>
<proteinExistence type="predicted"/>
<comment type="caution">
    <text evidence="3">The sequence shown here is derived from an EMBL/GenBank/DDBJ whole genome shotgun (WGS) entry which is preliminary data.</text>
</comment>
<feature type="chain" id="PRO_5047071637" evidence="1">
    <location>
        <begin position="17"/>
        <end position="372"/>
    </location>
</feature>
<feature type="domain" description="Fe/B12 periplasmic-binding" evidence="2">
    <location>
        <begin position="46"/>
        <end position="344"/>
    </location>
</feature>
<dbReference type="PANTHER" id="PTHR30535">
    <property type="entry name" value="VITAMIN B12-BINDING PROTEIN"/>
    <property type="match status" value="1"/>
</dbReference>
<sequence>MPALLACLLAALLALAGCAPGDSVAEARGGLTLTDMRGRTVELAGPVQTIAIDDSRYLVALALIDPKPVSRLAAWAHDSNRLGREGHRAFLASEPALDGLPRIASSAENFDVESVIAARPDVAVLSVESGVTDSQIARVEAAGIPVVVLDFFADPMDNLEPSLLALGELIGREEAARRFVEYRRQRMDAIAARLADLPESRRTLVFLEAHAGSSPDCCNSPGRGNASDYLEFVGGHNIGADAIRQASGKLNLEYVIARDPQVYIATGGPHLEARGGFVVGAAFDRAEAARSLEQVAARRGIAHLRAVRDGRVHGFSHQLLNSPLDIVAMEVFARWLHPEIFADLAPERTLEELNDRFLAVRYDGTYWVSLEN</sequence>
<gene>
    <name evidence="3" type="ORF">GRI72_06020</name>
</gene>
<dbReference type="SUPFAM" id="SSF53807">
    <property type="entry name" value="Helical backbone' metal receptor"/>
    <property type="match status" value="1"/>
</dbReference>
<evidence type="ECO:0000256" key="1">
    <source>
        <dbReference type="SAM" id="SignalP"/>
    </source>
</evidence>
<dbReference type="Proteomes" id="UP000444401">
    <property type="component" value="Unassembled WGS sequence"/>
</dbReference>
<evidence type="ECO:0000313" key="3">
    <source>
        <dbReference type="EMBL" id="MXO68381.1"/>
    </source>
</evidence>
<keyword evidence="4" id="KW-1185">Reference proteome</keyword>